<feature type="region of interest" description="Disordered" evidence="1">
    <location>
        <begin position="49"/>
        <end position="106"/>
    </location>
</feature>
<name>A0A5J5ESF3_9PEZI</name>
<evidence type="ECO:0000313" key="3">
    <source>
        <dbReference type="Proteomes" id="UP000326924"/>
    </source>
</evidence>
<protein>
    <submittedName>
        <fullName evidence="2">Uncharacterized protein</fullName>
    </submittedName>
</protein>
<comment type="caution">
    <text evidence="2">The sequence shown here is derived from an EMBL/GenBank/DDBJ whole genome shotgun (WGS) entry which is preliminary data.</text>
</comment>
<sequence>MELGKSGAGEQEGRFRVFQPESKRILDSAVHSLWPLSLLIAQAHGRGTPDASAACDWSHEHPRPASAPKHAQPLPASLPPARPLAPQLGHAGTAVSCRPPSTRTPGRKACICRSRRQVSIHLHTARASPRARKSASRRWCCTMTEREPNHPQPTRAVFPSRLVGNGILAPCNSRGFTCRFVSSVRCKQQGSPHFEMPTARESSGMPVWIVSFRRNEEKGNAS</sequence>
<organism evidence="2 3">
    <name type="scientific">Sphaerosporella brunnea</name>
    <dbReference type="NCBI Taxonomy" id="1250544"/>
    <lineage>
        <taxon>Eukaryota</taxon>
        <taxon>Fungi</taxon>
        <taxon>Dikarya</taxon>
        <taxon>Ascomycota</taxon>
        <taxon>Pezizomycotina</taxon>
        <taxon>Pezizomycetes</taxon>
        <taxon>Pezizales</taxon>
        <taxon>Pyronemataceae</taxon>
        <taxon>Sphaerosporella</taxon>
    </lineage>
</organism>
<dbReference type="AlphaFoldDB" id="A0A5J5ESF3"/>
<dbReference type="InParanoid" id="A0A5J5ESF3"/>
<dbReference type="Proteomes" id="UP000326924">
    <property type="component" value="Unassembled WGS sequence"/>
</dbReference>
<proteinExistence type="predicted"/>
<dbReference type="EMBL" id="VXIS01000132">
    <property type="protein sequence ID" value="KAA8902460.1"/>
    <property type="molecule type" value="Genomic_DNA"/>
</dbReference>
<reference evidence="2 3" key="1">
    <citation type="submission" date="2019-09" db="EMBL/GenBank/DDBJ databases">
        <title>Draft genome of the ectomycorrhizal ascomycete Sphaerosporella brunnea.</title>
        <authorList>
            <consortium name="DOE Joint Genome Institute"/>
            <person name="Benucci G.M."/>
            <person name="Marozzi G."/>
            <person name="Antonielli L."/>
            <person name="Sanchez S."/>
            <person name="Marco P."/>
            <person name="Wang X."/>
            <person name="Falini L.B."/>
            <person name="Barry K."/>
            <person name="Haridas S."/>
            <person name="Lipzen A."/>
            <person name="Labutti K."/>
            <person name="Grigoriev I.V."/>
            <person name="Murat C."/>
            <person name="Martin F."/>
            <person name="Albertini E."/>
            <person name="Donnini D."/>
            <person name="Bonito G."/>
        </authorList>
    </citation>
    <scope>NUCLEOTIDE SEQUENCE [LARGE SCALE GENOMIC DNA]</scope>
    <source>
        <strain evidence="2 3">Sb_GMNB300</strain>
    </source>
</reference>
<evidence type="ECO:0000256" key="1">
    <source>
        <dbReference type="SAM" id="MobiDB-lite"/>
    </source>
</evidence>
<evidence type="ECO:0000313" key="2">
    <source>
        <dbReference type="EMBL" id="KAA8902460.1"/>
    </source>
</evidence>
<gene>
    <name evidence="2" type="ORF">FN846DRAFT_955431</name>
</gene>
<keyword evidence="3" id="KW-1185">Reference proteome</keyword>
<accession>A0A5J5ESF3</accession>